<name>A0ABZ2M7I3_9BACT</name>
<reference evidence="1 2" key="1">
    <citation type="submission" date="2021-12" db="EMBL/GenBank/DDBJ databases">
        <title>Discovery of the Pendulisporaceae a myxobacterial family with distinct sporulation behavior and unique specialized metabolism.</title>
        <authorList>
            <person name="Garcia R."/>
            <person name="Popoff A."/>
            <person name="Bader C.D."/>
            <person name="Loehr J."/>
            <person name="Walesch S."/>
            <person name="Walt C."/>
            <person name="Boldt J."/>
            <person name="Bunk B."/>
            <person name="Haeckl F.J.F.P.J."/>
            <person name="Gunesch A.P."/>
            <person name="Birkelbach J."/>
            <person name="Nuebel U."/>
            <person name="Pietschmann T."/>
            <person name="Bach T."/>
            <person name="Mueller R."/>
        </authorList>
    </citation>
    <scope>NUCLEOTIDE SEQUENCE [LARGE SCALE GENOMIC DNA]</scope>
    <source>
        <strain evidence="1 2">MSr11954</strain>
    </source>
</reference>
<accession>A0ABZ2M7I3</accession>
<gene>
    <name evidence="1" type="ORF">LZC94_14660</name>
</gene>
<protein>
    <submittedName>
        <fullName evidence="1">Uncharacterized protein</fullName>
    </submittedName>
</protein>
<dbReference type="RefSeq" id="WP_394828100.1">
    <property type="nucleotide sequence ID" value="NZ_CP089984.1"/>
</dbReference>
<dbReference type="Proteomes" id="UP001370348">
    <property type="component" value="Chromosome"/>
</dbReference>
<sequence>MIPLGARLASAIERIEHSDQPSQTFEYSAGCTPTLVDALFPSPIDAILDDPRTL</sequence>
<dbReference type="EMBL" id="CP089984">
    <property type="protein sequence ID" value="WXB18470.1"/>
    <property type="molecule type" value="Genomic_DNA"/>
</dbReference>
<proteinExistence type="predicted"/>
<evidence type="ECO:0000313" key="1">
    <source>
        <dbReference type="EMBL" id="WXB18470.1"/>
    </source>
</evidence>
<evidence type="ECO:0000313" key="2">
    <source>
        <dbReference type="Proteomes" id="UP001370348"/>
    </source>
</evidence>
<organism evidence="1 2">
    <name type="scientific">Pendulispora albinea</name>
    <dbReference type="NCBI Taxonomy" id="2741071"/>
    <lineage>
        <taxon>Bacteria</taxon>
        <taxon>Pseudomonadati</taxon>
        <taxon>Myxococcota</taxon>
        <taxon>Myxococcia</taxon>
        <taxon>Myxococcales</taxon>
        <taxon>Sorangiineae</taxon>
        <taxon>Pendulisporaceae</taxon>
        <taxon>Pendulispora</taxon>
    </lineage>
</organism>
<keyword evidence="2" id="KW-1185">Reference proteome</keyword>